<feature type="compositionally biased region" description="Polar residues" evidence="1">
    <location>
        <begin position="49"/>
        <end position="62"/>
    </location>
</feature>
<feature type="chain" id="PRO_5046175321" evidence="3">
    <location>
        <begin position="20"/>
        <end position="368"/>
    </location>
</feature>
<dbReference type="PANTHER" id="PTHR34200:SF8">
    <property type="entry name" value="TRANSMEMBRANE PROTEIN"/>
    <property type="match status" value="1"/>
</dbReference>
<keyword evidence="2" id="KW-1133">Transmembrane helix</keyword>
<reference evidence="5" key="1">
    <citation type="journal article" date="2014" name="Nat. Commun.">
        <title>The emerging biofuel crop Camelina sativa retains a highly undifferentiated hexaploid genome structure.</title>
        <authorList>
            <person name="Kagale S."/>
            <person name="Koh C."/>
            <person name="Nixon J."/>
            <person name="Bollina V."/>
            <person name="Clarke W.E."/>
            <person name="Tuteja R."/>
            <person name="Spillane C."/>
            <person name="Robinson S.J."/>
            <person name="Links M.G."/>
            <person name="Clarke C."/>
            <person name="Higgins E.E."/>
            <person name="Huebert T."/>
            <person name="Sharpe A.G."/>
            <person name="Parkin I.A."/>
        </authorList>
    </citation>
    <scope>NUCLEOTIDE SEQUENCE [LARGE SCALE GENOMIC DNA]</scope>
    <source>
        <strain evidence="5">cv. DH55</strain>
    </source>
</reference>
<keyword evidence="3" id="KW-0732">Signal</keyword>
<gene>
    <name evidence="6" type="primary">LOC104704074</name>
</gene>
<protein>
    <submittedName>
        <fullName evidence="6">Uncharacterized protein LOC104704074</fullName>
    </submittedName>
</protein>
<dbReference type="RefSeq" id="XP_010418503.1">
    <property type="nucleotide sequence ID" value="XM_010420201.2"/>
</dbReference>
<evidence type="ECO:0000256" key="3">
    <source>
        <dbReference type="SAM" id="SignalP"/>
    </source>
</evidence>
<dbReference type="GeneID" id="104704074"/>
<evidence type="ECO:0000313" key="6">
    <source>
        <dbReference type="RefSeq" id="XP_010418503.1"/>
    </source>
</evidence>
<feature type="signal peptide" evidence="3">
    <location>
        <begin position="1"/>
        <end position="19"/>
    </location>
</feature>
<dbReference type="InterPro" id="IPR055780">
    <property type="entry name" value="DUF7356"/>
</dbReference>
<keyword evidence="2" id="KW-0472">Membrane</keyword>
<organism evidence="5 6">
    <name type="scientific">Camelina sativa</name>
    <name type="common">False flax</name>
    <name type="synonym">Myagrum sativum</name>
    <dbReference type="NCBI Taxonomy" id="90675"/>
    <lineage>
        <taxon>Eukaryota</taxon>
        <taxon>Viridiplantae</taxon>
        <taxon>Streptophyta</taxon>
        <taxon>Embryophyta</taxon>
        <taxon>Tracheophyta</taxon>
        <taxon>Spermatophyta</taxon>
        <taxon>Magnoliopsida</taxon>
        <taxon>eudicotyledons</taxon>
        <taxon>Gunneridae</taxon>
        <taxon>Pentapetalae</taxon>
        <taxon>rosids</taxon>
        <taxon>malvids</taxon>
        <taxon>Brassicales</taxon>
        <taxon>Brassicaceae</taxon>
        <taxon>Camelineae</taxon>
        <taxon>Camelina</taxon>
    </lineage>
</organism>
<dbReference type="Pfam" id="PF24053">
    <property type="entry name" value="DUF7356"/>
    <property type="match status" value="1"/>
</dbReference>
<feature type="compositionally biased region" description="Acidic residues" evidence="1">
    <location>
        <begin position="326"/>
        <end position="339"/>
    </location>
</feature>
<evidence type="ECO:0000259" key="4">
    <source>
        <dbReference type="Pfam" id="PF24053"/>
    </source>
</evidence>
<evidence type="ECO:0000256" key="1">
    <source>
        <dbReference type="SAM" id="MobiDB-lite"/>
    </source>
</evidence>
<keyword evidence="2" id="KW-0812">Transmembrane</keyword>
<feature type="region of interest" description="Disordered" evidence="1">
    <location>
        <begin position="49"/>
        <end position="136"/>
    </location>
</feature>
<dbReference type="PANTHER" id="PTHR34200">
    <property type="entry name" value="DENTIN SIALOPHOSPHOPROTEIN-LIKE ISOFORM X1"/>
    <property type="match status" value="1"/>
</dbReference>
<evidence type="ECO:0000313" key="5">
    <source>
        <dbReference type="Proteomes" id="UP000694864"/>
    </source>
</evidence>
<feature type="region of interest" description="Disordered" evidence="1">
    <location>
        <begin position="307"/>
        <end position="368"/>
    </location>
</feature>
<sequence>MELNLVLLLCIALIFVVDTTTTTKVNGDHHHRAQVDSNLTDTTSRFVGGSADNNVTADSKSTIIHDSKNSTSDDSTQTLLGDGSKMIDGGDTTTTTTSGKREQGKVASDGSETTKEDEEEAVSNSSRKKQGFHGEECDPSNMCTDQEHEFVACLRVPGNDAPDLSLLIQNKGKRALLVTIAAPGFVRLEKNSVQLLQNEDTKVKVSIKKGGSNDSAIVLTSSKGHCSLELKDLAASHETESEDTVSVSRPSILSIRPRTLIVIIMISFLVLSLVVIPVIIHVCKNKSGGNNKYQRLDMELPVSNPAVVTKSDKESGDDGWNNNWGDDWDDENGDGDEEQPNTPVLPLTPSVSSRGLAPRRLSKEGWKD</sequence>
<feature type="transmembrane region" description="Helical" evidence="2">
    <location>
        <begin position="260"/>
        <end position="283"/>
    </location>
</feature>
<reference evidence="6" key="2">
    <citation type="submission" date="2025-08" db="UniProtKB">
        <authorList>
            <consortium name="RefSeq"/>
        </authorList>
    </citation>
    <scope>IDENTIFICATION</scope>
    <source>
        <tissue evidence="6">Leaf</tissue>
    </source>
</reference>
<proteinExistence type="predicted"/>
<keyword evidence="5" id="KW-1185">Reference proteome</keyword>
<accession>A0ABM0SZS0</accession>
<evidence type="ECO:0000256" key="2">
    <source>
        <dbReference type="SAM" id="Phobius"/>
    </source>
</evidence>
<dbReference type="Proteomes" id="UP000694864">
    <property type="component" value="Chromosome 7"/>
</dbReference>
<feature type="domain" description="DUF7356" evidence="4">
    <location>
        <begin position="129"/>
        <end position="233"/>
    </location>
</feature>
<name>A0ABM0SZS0_CAMSA</name>
<feature type="compositionally biased region" description="Polar residues" evidence="1">
    <location>
        <begin position="69"/>
        <end position="79"/>
    </location>
</feature>